<dbReference type="Gene3D" id="3.40.50.1240">
    <property type="entry name" value="Phosphoglycerate mutase-like"/>
    <property type="match status" value="1"/>
</dbReference>
<dbReference type="Pfam" id="PF00300">
    <property type="entry name" value="His_Phos_1"/>
    <property type="match status" value="1"/>
</dbReference>
<dbReference type="SMART" id="SM00855">
    <property type="entry name" value="PGAM"/>
    <property type="match status" value="1"/>
</dbReference>
<reference evidence="1 2" key="1">
    <citation type="journal article" date="2020" name="ISME J.">
        <title>Comparative genomics reveals insights into cyanobacterial evolution and habitat adaptation.</title>
        <authorList>
            <person name="Chen M.Y."/>
            <person name="Teng W.K."/>
            <person name="Zhao L."/>
            <person name="Hu C.X."/>
            <person name="Zhou Y.K."/>
            <person name="Han B.P."/>
            <person name="Song L.R."/>
            <person name="Shu W.S."/>
        </authorList>
    </citation>
    <scope>NUCLEOTIDE SEQUENCE [LARGE SCALE GENOMIC DNA]</scope>
    <source>
        <strain evidence="1 2">FACHB-119</strain>
    </source>
</reference>
<keyword evidence="2" id="KW-1185">Reference proteome</keyword>
<organism evidence="1 2">
    <name type="scientific">Anabaena azotica FACHB-119</name>
    <dbReference type="NCBI Taxonomy" id="947527"/>
    <lineage>
        <taxon>Bacteria</taxon>
        <taxon>Bacillati</taxon>
        <taxon>Cyanobacteriota</taxon>
        <taxon>Cyanophyceae</taxon>
        <taxon>Nostocales</taxon>
        <taxon>Nostocaceae</taxon>
        <taxon>Anabaena</taxon>
        <taxon>Anabaena azotica</taxon>
    </lineage>
</organism>
<dbReference type="InterPro" id="IPR013078">
    <property type="entry name" value="His_Pase_superF_clade-1"/>
</dbReference>
<sequence length="244" mass="28066">MQLKLESGQGTRVILLRHGQSTFNALGLYQGCCDESVLTEVGRKDARITGNFLQEIAFDAVYISSLKRAQETAKEILEVITVQSNAIFTSDKLRENHLPSWEGLAFEYVRETFPELYQIWKQRPHEFWMEIDNQTRFYPALDLYKRVQEFWQEVLPLHIGQTLLVIAHGGTNRALISTALGISPEYYHCFQQSNCGISIVNFADGLLGSGQLEVMNLNYHLNVLRKEEKEESIFLTQRDNTNFI</sequence>
<dbReference type="PANTHER" id="PTHR48100:SF10">
    <property type="entry name" value="2-CARBOXY-D-ARABINITOL-1-PHOSPHATASE-RELATED"/>
    <property type="match status" value="1"/>
</dbReference>
<dbReference type="SUPFAM" id="SSF53254">
    <property type="entry name" value="Phosphoglycerate mutase-like"/>
    <property type="match status" value="1"/>
</dbReference>
<dbReference type="EMBL" id="JACJSG010000011">
    <property type="protein sequence ID" value="MBD2500947.1"/>
    <property type="molecule type" value="Genomic_DNA"/>
</dbReference>
<dbReference type="Proteomes" id="UP000661112">
    <property type="component" value="Unassembled WGS sequence"/>
</dbReference>
<evidence type="ECO:0000313" key="2">
    <source>
        <dbReference type="Proteomes" id="UP000661112"/>
    </source>
</evidence>
<dbReference type="InterPro" id="IPR001345">
    <property type="entry name" value="PG/BPGM_mutase_AS"/>
</dbReference>
<dbReference type="CDD" id="cd07067">
    <property type="entry name" value="HP_PGM_like"/>
    <property type="match status" value="1"/>
</dbReference>
<dbReference type="InterPro" id="IPR050275">
    <property type="entry name" value="PGM_Phosphatase"/>
</dbReference>
<comment type="caution">
    <text evidence="1">The sequence shown here is derived from an EMBL/GenBank/DDBJ whole genome shotgun (WGS) entry which is preliminary data.</text>
</comment>
<name>A0ABR8D3W3_9NOST</name>
<gene>
    <name evidence="1" type="ORF">H6G83_10070</name>
</gene>
<dbReference type="PANTHER" id="PTHR48100">
    <property type="entry name" value="BROAD-SPECIFICITY PHOSPHATASE YOR283W-RELATED"/>
    <property type="match status" value="1"/>
</dbReference>
<dbReference type="InterPro" id="IPR029033">
    <property type="entry name" value="His_PPase_superfam"/>
</dbReference>
<protein>
    <submittedName>
        <fullName evidence="1">Histidine phosphatase family protein</fullName>
    </submittedName>
</protein>
<accession>A0ABR8D3W3</accession>
<evidence type="ECO:0000313" key="1">
    <source>
        <dbReference type="EMBL" id="MBD2500947.1"/>
    </source>
</evidence>
<dbReference type="PROSITE" id="PS00175">
    <property type="entry name" value="PG_MUTASE"/>
    <property type="match status" value="1"/>
</dbReference>
<proteinExistence type="predicted"/>
<dbReference type="RefSeq" id="WP_190470759.1">
    <property type="nucleotide sequence ID" value="NZ_JACJSG010000011.1"/>
</dbReference>